<feature type="domain" description="SGNH hydrolase-type esterase" evidence="2">
    <location>
        <begin position="44"/>
        <end position="192"/>
    </location>
</feature>
<keyword evidence="3" id="KW-0378">Hydrolase</keyword>
<dbReference type="PANTHER" id="PTHR14209">
    <property type="entry name" value="ISOAMYL ACETATE-HYDROLYZING ESTERASE 1"/>
    <property type="match status" value="1"/>
</dbReference>
<evidence type="ECO:0000256" key="1">
    <source>
        <dbReference type="SAM" id="SignalP"/>
    </source>
</evidence>
<dbReference type="InterPro" id="IPR045136">
    <property type="entry name" value="Iah1-like"/>
</dbReference>
<feature type="chain" id="PRO_5046702505" evidence="1">
    <location>
        <begin position="22"/>
        <end position="412"/>
    </location>
</feature>
<dbReference type="CDD" id="cd01834">
    <property type="entry name" value="SGNH_hydrolase_like_2"/>
    <property type="match status" value="1"/>
</dbReference>
<dbReference type="Gene3D" id="3.40.50.1110">
    <property type="entry name" value="SGNH hydrolase"/>
    <property type="match status" value="1"/>
</dbReference>
<gene>
    <name evidence="3" type="ORF">NB063_11755</name>
</gene>
<sequence length="412" mass="45735">MIRTYLIAPIVCCVLATSVLRADSPIRPGDRVAVVGNTFADQLRIHGYLETLLLQHTTDQPISIRNLGWGGDMLTARDRPTNFPSEASTLTAHRTDVIVACFGMGESFAGEAGIDKFKTDLRNFIESHRGQKYNGKSVVRLVLVSPIAYEDLGDLTPHRENRNRDLESYTQAMQEVAESENVPFVDLFESSRYLMDEREGPNLTNNGILLDEYGYWAISQSFFDQLFTAASDNQPWQIRVDVADQTASGIGVEVADLSVDDSVVAFSIKENIAPRLPPPTDQTLPPQLEFARDTMSVENLGSGSYELTVDGTPVVTATAEQWAKGVAIDSSPAHQEAEALRAMVNDKNLQFTYSWKALNQVHIVGERRSSPSGRALPGEVIQFNELANEIDKNLVHQVKHATRKWRLTRTSK</sequence>
<reference evidence="3 4" key="1">
    <citation type="journal article" date="2022" name="Syst. Appl. Microbiol.">
        <title>Rhodopirellula aestuarii sp. nov., a novel member of the genus Rhodopirellula isolated from brackish sediments collected in the Tagus River estuary, Portugal.</title>
        <authorList>
            <person name="Vitorino I.R."/>
            <person name="Klimek D."/>
            <person name="Calusinska M."/>
            <person name="Lobo-da-Cunha A."/>
            <person name="Vasconcelos V."/>
            <person name="Lage O.M."/>
        </authorList>
    </citation>
    <scope>NUCLEOTIDE SEQUENCE [LARGE SCALE GENOMIC DNA]</scope>
    <source>
        <strain evidence="3 4">ICT_H3.1</strain>
    </source>
</reference>
<keyword evidence="4" id="KW-1185">Reference proteome</keyword>
<dbReference type="Proteomes" id="UP001202961">
    <property type="component" value="Unassembled WGS sequence"/>
</dbReference>
<name>A0ABT0U310_9BACT</name>
<evidence type="ECO:0000259" key="2">
    <source>
        <dbReference type="Pfam" id="PF13472"/>
    </source>
</evidence>
<dbReference type="Pfam" id="PF13472">
    <property type="entry name" value="Lipase_GDSL_2"/>
    <property type="match status" value="1"/>
</dbReference>
<dbReference type="PANTHER" id="PTHR14209:SF19">
    <property type="entry name" value="ISOAMYL ACETATE-HYDROLYZING ESTERASE 1 HOMOLOG"/>
    <property type="match status" value="1"/>
</dbReference>
<keyword evidence="1" id="KW-0732">Signal</keyword>
<dbReference type="EMBL" id="JAMQBK010000030">
    <property type="protein sequence ID" value="MCM2371281.1"/>
    <property type="molecule type" value="Genomic_DNA"/>
</dbReference>
<dbReference type="RefSeq" id="WP_250928920.1">
    <property type="nucleotide sequence ID" value="NZ_JAMQBK010000030.1"/>
</dbReference>
<evidence type="ECO:0000313" key="3">
    <source>
        <dbReference type="EMBL" id="MCM2371281.1"/>
    </source>
</evidence>
<feature type="signal peptide" evidence="1">
    <location>
        <begin position="1"/>
        <end position="21"/>
    </location>
</feature>
<accession>A0ABT0U310</accession>
<dbReference type="SUPFAM" id="SSF52266">
    <property type="entry name" value="SGNH hydrolase"/>
    <property type="match status" value="1"/>
</dbReference>
<proteinExistence type="predicted"/>
<dbReference type="GO" id="GO:0016787">
    <property type="term" value="F:hydrolase activity"/>
    <property type="evidence" value="ECO:0007669"/>
    <property type="project" value="UniProtKB-KW"/>
</dbReference>
<evidence type="ECO:0000313" key="4">
    <source>
        <dbReference type="Proteomes" id="UP001202961"/>
    </source>
</evidence>
<dbReference type="InterPro" id="IPR013830">
    <property type="entry name" value="SGNH_hydro"/>
</dbReference>
<dbReference type="InterPro" id="IPR036514">
    <property type="entry name" value="SGNH_hydro_sf"/>
</dbReference>
<organism evidence="3 4">
    <name type="scientific">Aporhodopirellula aestuarii</name>
    <dbReference type="NCBI Taxonomy" id="2950107"/>
    <lineage>
        <taxon>Bacteria</taxon>
        <taxon>Pseudomonadati</taxon>
        <taxon>Planctomycetota</taxon>
        <taxon>Planctomycetia</taxon>
        <taxon>Pirellulales</taxon>
        <taxon>Pirellulaceae</taxon>
        <taxon>Aporhodopirellula</taxon>
    </lineage>
</organism>
<protein>
    <submittedName>
        <fullName evidence="3">SGNH/GDSL hydrolase family protein</fullName>
    </submittedName>
</protein>
<comment type="caution">
    <text evidence="3">The sequence shown here is derived from an EMBL/GenBank/DDBJ whole genome shotgun (WGS) entry which is preliminary data.</text>
</comment>